<dbReference type="Pfam" id="PF01179">
    <property type="entry name" value="Cu_amine_oxid"/>
    <property type="match status" value="1"/>
</dbReference>
<dbReference type="GO" id="GO:0051011">
    <property type="term" value="F:microtubule minus-end binding"/>
    <property type="evidence" value="ECO:0007669"/>
    <property type="project" value="InterPro"/>
</dbReference>
<accession>A0A2T7NTH1</accession>
<dbReference type="OrthoDB" id="6435999at2759"/>
<dbReference type="InterPro" id="IPR036460">
    <property type="entry name" value="Cu_amine_oxidase_C_sf"/>
</dbReference>
<comment type="cofactor">
    <cofactor evidence="1">
        <name>Cu cation</name>
        <dbReference type="ChEBI" id="CHEBI:23378"/>
    </cofactor>
    <text evidence="1">Contains 1 topaquinone per subunit.</text>
</comment>
<dbReference type="GO" id="GO:0005886">
    <property type="term" value="C:plasma membrane"/>
    <property type="evidence" value="ECO:0007669"/>
    <property type="project" value="TreeGrafter"/>
</dbReference>
<evidence type="ECO:0000256" key="1">
    <source>
        <dbReference type="RuleBase" id="RU000672"/>
    </source>
</evidence>
<dbReference type="PANTHER" id="PTHR10638:SF20">
    <property type="entry name" value="AMINE OXIDASE"/>
    <property type="match status" value="1"/>
</dbReference>
<keyword evidence="1" id="KW-0186">Copper</keyword>
<dbReference type="SUPFAM" id="SSF49998">
    <property type="entry name" value="Amine oxidase catalytic domain"/>
    <property type="match status" value="1"/>
</dbReference>
<dbReference type="Pfam" id="PF06694">
    <property type="entry name" value="Plant_NMP1"/>
    <property type="match status" value="1"/>
</dbReference>
<dbReference type="AlphaFoldDB" id="A0A2T7NTH1"/>
<dbReference type="PANTHER" id="PTHR10638">
    <property type="entry name" value="COPPER AMINE OXIDASE"/>
    <property type="match status" value="1"/>
</dbReference>
<evidence type="ECO:0000313" key="4">
    <source>
        <dbReference type="Proteomes" id="UP000245119"/>
    </source>
</evidence>
<dbReference type="GO" id="GO:0009308">
    <property type="term" value="P:amine metabolic process"/>
    <property type="evidence" value="ECO:0007669"/>
    <property type="project" value="UniProtKB-UniRule"/>
</dbReference>
<dbReference type="Gene3D" id="2.70.98.20">
    <property type="entry name" value="Copper amine oxidase, catalytic domain"/>
    <property type="match status" value="1"/>
</dbReference>
<keyword evidence="1" id="KW-0560">Oxidoreductase</keyword>
<comment type="similarity">
    <text evidence="1">Belongs to the copper/topaquinone oxidase family.</text>
</comment>
<dbReference type="Proteomes" id="UP000245119">
    <property type="component" value="Linkage Group LG9"/>
</dbReference>
<comment type="caution">
    <text evidence="3">The sequence shown here is derived from an EMBL/GenBank/DDBJ whole genome shotgun (WGS) entry which is preliminary data.</text>
</comment>
<dbReference type="EMBL" id="PZQS01000009">
    <property type="protein sequence ID" value="PVD24469.1"/>
    <property type="molecule type" value="Genomic_DNA"/>
</dbReference>
<organism evidence="3 4">
    <name type="scientific">Pomacea canaliculata</name>
    <name type="common">Golden apple snail</name>
    <dbReference type="NCBI Taxonomy" id="400727"/>
    <lineage>
        <taxon>Eukaryota</taxon>
        <taxon>Metazoa</taxon>
        <taxon>Spiralia</taxon>
        <taxon>Lophotrochozoa</taxon>
        <taxon>Mollusca</taxon>
        <taxon>Gastropoda</taxon>
        <taxon>Caenogastropoda</taxon>
        <taxon>Architaenioglossa</taxon>
        <taxon>Ampullarioidea</taxon>
        <taxon>Ampullariidae</taxon>
        <taxon>Pomacea</taxon>
    </lineage>
</organism>
<dbReference type="InterPro" id="IPR015798">
    <property type="entry name" value="Cu_amine_oxidase_C"/>
</dbReference>
<keyword evidence="1" id="KW-0479">Metal-binding</keyword>
<keyword evidence="1" id="KW-0801">TPQ</keyword>
<gene>
    <name evidence="3" type="ORF">C0Q70_14952</name>
</gene>
<proteinExistence type="inferred from homology"/>
<dbReference type="GO" id="GO:0048038">
    <property type="term" value="F:quinone binding"/>
    <property type="evidence" value="ECO:0007669"/>
    <property type="project" value="InterPro"/>
</dbReference>
<sequence length="685" mass="77730">MRSGCRKPPVFYSGHSPEVSSMALYASSWLIGASSFELVPGVDCPATAAFIDTYHFVDGDSPRRYRNSICAFELNMGLPLRRHYTYDTDGGFRYYGGTTANCLVLRTIAAIWNKDYIFDYIFYLDGSLEIKVATTGYLQTTFALPRERPFGYHVHNEVIGNIHQDLFHFKIDVDVGGSANRYEKLTFHEKAEPNFWFPSINTTKMYYRETLVETERESIWDLEHSHLQHHIILNHKLANRYKTRRGYRIFHLSPTSFVLKNSSVGQAAGWASYPLVITKYKDIEDASSSIYAQGDPWDPVIDFRMYLEDNNTIVDEDLVIWATLGSTAVPHAEDVPSPTTTALACPYVEDADEAWVTELVFTPGEPRIRLLQWLLSKFDTKAGELLDTQHSFAETKMDSRIQKILYITSSLGLCRYNDVDLIRGMESASGRQAAFFNRLLDIVTICDMAEDPKTKHMITPGTVSSSRSLEEQLNADTRFIDTLASSHLSECMVTPTIDLIPPDLQRLMPVDSPQPPSFESLLVTCRKVEESIKRQLDVLVKLHERPAYESGQMQLAGRTLSIVLHELGQLTLSFTLSCETHLRPWCNRPQPQLSHLGPTLKRVHGLQQKFFQLLMSLHQIRQTCTSLSQDDISKDIKSSRYTELFEEASQAAAKTFQKCVEVLEVSVQRQNQSPSTSLCSSFVKS</sequence>
<dbReference type="GO" id="GO:0008131">
    <property type="term" value="F:primary methylamine oxidase activity"/>
    <property type="evidence" value="ECO:0007669"/>
    <property type="project" value="InterPro"/>
</dbReference>
<dbReference type="InterPro" id="IPR000269">
    <property type="entry name" value="Cu_amine_oxidase"/>
</dbReference>
<evidence type="ECO:0000313" key="3">
    <source>
        <dbReference type="EMBL" id="PVD24469.1"/>
    </source>
</evidence>
<dbReference type="STRING" id="400727.A0A2T7NTH1"/>
<dbReference type="EC" id="1.4.3.-" evidence="1"/>
<protein>
    <recommendedName>
        <fullName evidence="1">Amine oxidase</fullName>
        <ecNumber evidence="1">1.4.3.-</ecNumber>
    </recommendedName>
</protein>
<comment type="PTM">
    <text evidence="1">Topaquinone (TPQ) is generated by copper-dependent autoxidation of a specific tyrosyl residue.</text>
</comment>
<feature type="domain" description="Copper amine oxidase catalytic" evidence="2">
    <location>
        <begin position="10"/>
        <end position="339"/>
    </location>
</feature>
<reference evidence="3 4" key="1">
    <citation type="submission" date="2018-04" db="EMBL/GenBank/DDBJ databases">
        <title>The genome of golden apple snail Pomacea canaliculata provides insight into stress tolerance and invasive adaptation.</title>
        <authorList>
            <person name="Liu C."/>
            <person name="Liu B."/>
            <person name="Ren Y."/>
            <person name="Zhang Y."/>
            <person name="Wang H."/>
            <person name="Li S."/>
            <person name="Jiang F."/>
            <person name="Yin L."/>
            <person name="Zhang G."/>
            <person name="Qian W."/>
            <person name="Fan W."/>
        </authorList>
    </citation>
    <scope>NUCLEOTIDE SEQUENCE [LARGE SCALE GENOMIC DNA]</scope>
    <source>
        <strain evidence="3">SZHN2017</strain>
        <tissue evidence="3">Muscle</tissue>
    </source>
</reference>
<dbReference type="PRINTS" id="PR00766">
    <property type="entry name" value="CUDAOXIDASE"/>
</dbReference>
<dbReference type="InterPro" id="IPR010604">
    <property type="entry name" value="Plant_AUG7"/>
</dbReference>
<evidence type="ECO:0000259" key="2">
    <source>
        <dbReference type="Pfam" id="PF01179"/>
    </source>
</evidence>
<keyword evidence="4" id="KW-1185">Reference proteome</keyword>
<dbReference type="GO" id="GO:0005507">
    <property type="term" value="F:copper ion binding"/>
    <property type="evidence" value="ECO:0007669"/>
    <property type="project" value="InterPro"/>
</dbReference>
<name>A0A2T7NTH1_POMCA</name>